<reference evidence="2" key="2">
    <citation type="submission" date="2023-01" db="EMBL/GenBank/DDBJ databases">
        <title>Draft genome sequence of Maritalea porphyrae strain NBRC 107169.</title>
        <authorList>
            <person name="Sun Q."/>
            <person name="Mori K."/>
        </authorList>
    </citation>
    <scope>NUCLEOTIDE SEQUENCE</scope>
    <source>
        <strain evidence="2">NBRC 107169</strain>
    </source>
</reference>
<keyword evidence="1" id="KW-1133">Transmembrane helix</keyword>
<dbReference type="InterPro" id="IPR021265">
    <property type="entry name" value="DUF2842"/>
</dbReference>
<protein>
    <recommendedName>
        <fullName evidence="4">DUF2842 domain-containing protein</fullName>
    </recommendedName>
</protein>
<organism evidence="2 3">
    <name type="scientific">Maritalea porphyrae</name>
    <dbReference type="NCBI Taxonomy" id="880732"/>
    <lineage>
        <taxon>Bacteria</taxon>
        <taxon>Pseudomonadati</taxon>
        <taxon>Pseudomonadota</taxon>
        <taxon>Alphaproteobacteria</taxon>
        <taxon>Hyphomicrobiales</taxon>
        <taxon>Devosiaceae</taxon>
        <taxon>Maritalea</taxon>
    </lineage>
</organism>
<keyword evidence="3" id="KW-1185">Reference proteome</keyword>
<dbReference type="Proteomes" id="UP001161405">
    <property type="component" value="Unassembled WGS sequence"/>
</dbReference>
<keyword evidence="1" id="KW-0812">Transmembrane</keyword>
<sequence>MSLSQRKLLGIPLLLFIVIAYATLASIIYEQFLVDAHAIILLIYFCVAGSCWFFPAAWAIKWMSARPHELPPSQD</sequence>
<proteinExistence type="predicted"/>
<dbReference type="Pfam" id="PF11003">
    <property type="entry name" value="DUF2842"/>
    <property type="match status" value="1"/>
</dbReference>
<gene>
    <name evidence="2" type="ORF">GCM10007879_24910</name>
</gene>
<reference evidence="2" key="1">
    <citation type="journal article" date="2014" name="Int. J. Syst. Evol. Microbiol.">
        <title>Complete genome of a new Firmicutes species belonging to the dominant human colonic microbiota ('Ruminococcus bicirculans') reveals two chromosomes and a selective capacity to utilize plant glucans.</title>
        <authorList>
            <consortium name="NISC Comparative Sequencing Program"/>
            <person name="Wegmann U."/>
            <person name="Louis P."/>
            <person name="Goesmann A."/>
            <person name="Henrissat B."/>
            <person name="Duncan S.H."/>
            <person name="Flint H.J."/>
        </authorList>
    </citation>
    <scope>NUCLEOTIDE SEQUENCE</scope>
    <source>
        <strain evidence="2">NBRC 107169</strain>
    </source>
</reference>
<feature type="transmembrane region" description="Helical" evidence="1">
    <location>
        <begin position="12"/>
        <end position="32"/>
    </location>
</feature>
<dbReference type="RefSeq" id="WP_284365033.1">
    <property type="nucleotide sequence ID" value="NZ_BSNI01000002.1"/>
</dbReference>
<evidence type="ECO:0008006" key="4">
    <source>
        <dbReference type="Google" id="ProtNLM"/>
    </source>
</evidence>
<accession>A0ABQ5UU90</accession>
<comment type="caution">
    <text evidence="2">The sequence shown here is derived from an EMBL/GenBank/DDBJ whole genome shotgun (WGS) entry which is preliminary data.</text>
</comment>
<evidence type="ECO:0000313" key="2">
    <source>
        <dbReference type="EMBL" id="GLQ18242.1"/>
    </source>
</evidence>
<keyword evidence="1" id="KW-0472">Membrane</keyword>
<dbReference type="EMBL" id="BSNI01000002">
    <property type="protein sequence ID" value="GLQ18242.1"/>
    <property type="molecule type" value="Genomic_DNA"/>
</dbReference>
<evidence type="ECO:0000256" key="1">
    <source>
        <dbReference type="SAM" id="Phobius"/>
    </source>
</evidence>
<evidence type="ECO:0000313" key="3">
    <source>
        <dbReference type="Proteomes" id="UP001161405"/>
    </source>
</evidence>
<name>A0ABQ5UU90_9HYPH</name>
<feature type="transmembrane region" description="Helical" evidence="1">
    <location>
        <begin position="38"/>
        <end position="60"/>
    </location>
</feature>